<reference evidence="1 2" key="1">
    <citation type="journal article" date="2021" name="Int. J. Syst. Evol. Microbiol.">
        <title>Bradyrhizobium septentrionale sp. nov. (sv. septentrionale) and Bradyrhizobium quebecense sp. nov. (sv. septentrionale) associated with legumes native to Canada possess rearranged symbiosis genes and numerous insertion sequences.</title>
        <authorList>
            <person name="Bromfield E.S.P."/>
            <person name="Cloutier S."/>
        </authorList>
    </citation>
    <scope>NUCLEOTIDE SEQUENCE [LARGE SCALE GENOMIC DNA]</scope>
    <source>
        <strain evidence="1 2">12S5</strain>
    </source>
</reference>
<sequence length="215" mass="22941">MTAQTFCRIFSASRSLLTITIPQTHCSNENALFNARELLQHSVFTRHTCPATMPIDREALCFIASYGALCVLCCTVALIDLRHGIIPDWLNLAIAALGLAHVVVTESTTAAFSAMATAALVGALFFLLQRLYFALRHVDGLGLGDVKFLAAATIWVGAAAIPTLLLIAALAALAVAGSLQLAGHEMKRQTSIPFGPFLALGLLLTPALQNWLELN</sequence>
<accession>A0ACD3VI93</accession>
<evidence type="ECO:0000313" key="1">
    <source>
        <dbReference type="EMBL" id="UGY05973.1"/>
    </source>
</evidence>
<evidence type="ECO:0000313" key="2">
    <source>
        <dbReference type="Proteomes" id="UP000692816"/>
    </source>
</evidence>
<gene>
    <name evidence="1" type="ORF">J4P68_0015095</name>
</gene>
<keyword evidence="2" id="KW-1185">Reference proteome</keyword>
<dbReference type="Proteomes" id="UP000692816">
    <property type="component" value="Chromosome"/>
</dbReference>
<protein>
    <submittedName>
        <fullName evidence="1">A24 family peptidase</fullName>
    </submittedName>
</protein>
<organism evidence="1 2">
    <name type="scientific">Bradyrhizobium quebecense</name>
    <dbReference type="NCBI Taxonomy" id="2748629"/>
    <lineage>
        <taxon>Bacteria</taxon>
        <taxon>Pseudomonadati</taxon>
        <taxon>Pseudomonadota</taxon>
        <taxon>Alphaproteobacteria</taxon>
        <taxon>Hyphomicrobiales</taxon>
        <taxon>Nitrobacteraceae</taxon>
        <taxon>Bradyrhizobium</taxon>
    </lineage>
</organism>
<proteinExistence type="predicted"/>
<name>A0ACD3VI93_9BRAD</name>
<dbReference type="EMBL" id="CP088282">
    <property type="protein sequence ID" value="UGY05973.1"/>
    <property type="molecule type" value="Genomic_DNA"/>
</dbReference>